<sequence length="122" mass="13355">VQAHRAMARAEPPGGKAGRGRLKAFRQSFLVAFAVRIDERLADAAQLALAQAGRGNGDDGTEPADLLPVLASRDEQIRETMHRVFPHTVRVRATRVDSREGWDSGRQAADRAALPTDFNRGR</sequence>
<evidence type="ECO:0000256" key="1">
    <source>
        <dbReference type="SAM" id="MobiDB-lite"/>
    </source>
</evidence>
<protein>
    <recommendedName>
        <fullName evidence="2">PI-PLC Y-box domain-containing protein</fullName>
    </recommendedName>
</protein>
<evidence type="ECO:0000313" key="4">
    <source>
        <dbReference type="Proteomes" id="UP000295626"/>
    </source>
</evidence>
<comment type="caution">
    <text evidence="3">The sequence shown here is derived from an EMBL/GenBank/DDBJ whole genome shotgun (WGS) entry which is preliminary data.</text>
</comment>
<accession>A0ABY2DKZ3</accession>
<feature type="non-terminal residue" evidence="3">
    <location>
        <position position="1"/>
    </location>
</feature>
<proteinExistence type="predicted"/>
<name>A0ABY2DKZ3_9ACTN</name>
<dbReference type="Proteomes" id="UP000295626">
    <property type="component" value="Unassembled WGS sequence"/>
</dbReference>
<gene>
    <name evidence="3" type="ORF">E1091_04190</name>
</gene>
<keyword evidence="4" id="KW-1185">Reference proteome</keyword>
<reference evidence="3 4" key="1">
    <citation type="submission" date="2019-02" db="EMBL/GenBank/DDBJ databases">
        <title>Draft genome sequences of novel Actinobacteria.</title>
        <authorList>
            <person name="Sahin N."/>
            <person name="Ay H."/>
            <person name="Saygin H."/>
        </authorList>
    </citation>
    <scope>NUCLEOTIDE SEQUENCE [LARGE SCALE GENOMIC DNA]</scope>
    <source>
        <strain evidence="3 4">JCM 30529</strain>
    </source>
</reference>
<feature type="domain" description="PI-PLC Y-box" evidence="2">
    <location>
        <begin position="78"/>
        <end position="107"/>
    </location>
</feature>
<dbReference type="PROSITE" id="PS50008">
    <property type="entry name" value="PIPLC_Y_DOMAIN"/>
    <property type="match status" value="1"/>
</dbReference>
<evidence type="ECO:0000313" key="3">
    <source>
        <dbReference type="EMBL" id="TDC00812.1"/>
    </source>
</evidence>
<feature type="region of interest" description="Disordered" evidence="1">
    <location>
        <begin position="95"/>
        <end position="122"/>
    </location>
</feature>
<organism evidence="3 4">
    <name type="scientific">Micromonospora fluostatini</name>
    <dbReference type="NCBI Taxonomy" id="1629071"/>
    <lineage>
        <taxon>Bacteria</taxon>
        <taxon>Bacillati</taxon>
        <taxon>Actinomycetota</taxon>
        <taxon>Actinomycetes</taxon>
        <taxon>Micromonosporales</taxon>
        <taxon>Micromonosporaceae</taxon>
        <taxon>Micromonospora</taxon>
    </lineage>
</organism>
<dbReference type="InterPro" id="IPR001711">
    <property type="entry name" value="PLipase_C_Pinositol-sp_Y"/>
</dbReference>
<evidence type="ECO:0000259" key="2">
    <source>
        <dbReference type="PROSITE" id="PS50008"/>
    </source>
</evidence>
<feature type="region of interest" description="Disordered" evidence="1">
    <location>
        <begin position="1"/>
        <end position="21"/>
    </location>
</feature>
<dbReference type="EMBL" id="SMKE01000083">
    <property type="protein sequence ID" value="TDC00812.1"/>
    <property type="molecule type" value="Genomic_DNA"/>
</dbReference>